<evidence type="ECO:0000313" key="3">
    <source>
        <dbReference type="Proteomes" id="UP001219862"/>
    </source>
</evidence>
<comment type="caution">
    <text evidence="2">The sequence shown here is derived from an EMBL/GenBank/DDBJ whole genome shotgun (WGS) entry which is preliminary data.</text>
</comment>
<dbReference type="InterPro" id="IPR036010">
    <property type="entry name" value="2Fe-2S_ferredoxin-like_sf"/>
</dbReference>
<dbReference type="EMBL" id="JAQQXS010000004">
    <property type="protein sequence ID" value="MDC8784575.1"/>
    <property type="molecule type" value="Genomic_DNA"/>
</dbReference>
<gene>
    <name evidence="2" type="ORF">PRZ01_05175</name>
</gene>
<reference evidence="2 3" key="1">
    <citation type="submission" date="2022-10" db="EMBL/GenBank/DDBJ databases">
        <title>paucibacter sp. hw8 Genome sequencing.</title>
        <authorList>
            <person name="Park S."/>
        </authorList>
    </citation>
    <scope>NUCLEOTIDE SEQUENCE [LARGE SCALE GENOMIC DNA]</scope>
    <source>
        <strain evidence="3">hw8</strain>
    </source>
</reference>
<dbReference type="InterPro" id="IPR042204">
    <property type="entry name" value="2Fe-2S-bd_N"/>
</dbReference>
<evidence type="ECO:0000256" key="1">
    <source>
        <dbReference type="ARBA" id="ARBA00023002"/>
    </source>
</evidence>
<dbReference type="Proteomes" id="UP001219862">
    <property type="component" value="Unassembled WGS sequence"/>
</dbReference>
<keyword evidence="3" id="KW-1185">Reference proteome</keyword>
<dbReference type="Pfam" id="PF13510">
    <property type="entry name" value="Fer2_4"/>
    <property type="match status" value="1"/>
</dbReference>
<dbReference type="Gene3D" id="3.10.20.440">
    <property type="entry name" value="2Fe-2S iron-sulphur cluster binding domain, sarcosine oxidase, alpha subunit, N-terminal domain"/>
    <property type="match status" value="1"/>
</dbReference>
<protein>
    <submittedName>
        <fullName evidence="2">2Fe-2S iron-sulfur cluster-binding protein</fullName>
    </submittedName>
</protein>
<evidence type="ECO:0000313" key="2">
    <source>
        <dbReference type="EMBL" id="MDC8784575.1"/>
    </source>
</evidence>
<dbReference type="SUPFAM" id="SSF54292">
    <property type="entry name" value="2Fe-2S ferredoxin-like"/>
    <property type="match status" value="1"/>
</dbReference>
<dbReference type="RefSeq" id="WP_273595697.1">
    <property type="nucleotide sequence ID" value="NZ_JAQQXS010000004.1"/>
</dbReference>
<organism evidence="2 3">
    <name type="scientific">Roseateles koreensis</name>
    <dbReference type="NCBI Taxonomy" id="2987526"/>
    <lineage>
        <taxon>Bacteria</taxon>
        <taxon>Pseudomonadati</taxon>
        <taxon>Pseudomonadota</taxon>
        <taxon>Betaproteobacteria</taxon>
        <taxon>Burkholderiales</taxon>
        <taxon>Sphaerotilaceae</taxon>
        <taxon>Roseateles</taxon>
    </lineage>
</organism>
<sequence>MITHALPLTRLTLLVNGCSHPIQGPCSVAAALAQISPNGTRRSVSGQPRAAFCGMGVCQECSVTIDGQAHRLACMTPALDGMHIEAPT</sequence>
<proteinExistence type="predicted"/>
<name>A0ABT5KNS5_9BURK</name>
<keyword evidence="1" id="KW-0560">Oxidoreductase</keyword>
<accession>A0ABT5KNS5</accession>